<dbReference type="InterPro" id="IPR018188">
    <property type="entry name" value="RNase_T2_His_AS_1"/>
</dbReference>
<dbReference type="GO" id="GO:0016787">
    <property type="term" value="F:hydrolase activity"/>
    <property type="evidence" value="ECO:0007669"/>
    <property type="project" value="UniProtKB-KW"/>
</dbReference>
<accession>A0A1W1CXA2</accession>
<dbReference type="InterPro" id="IPR033130">
    <property type="entry name" value="RNase_T2_His_AS_2"/>
</dbReference>
<gene>
    <name evidence="2" type="ORF">MNB_SV-3-782</name>
</gene>
<dbReference type="GO" id="GO:0033897">
    <property type="term" value="F:ribonuclease T2 activity"/>
    <property type="evidence" value="ECO:0007669"/>
    <property type="project" value="InterPro"/>
</dbReference>
<name>A0A1W1CXA2_9ZZZZ</name>
<dbReference type="GO" id="GO:0006401">
    <property type="term" value="P:RNA catabolic process"/>
    <property type="evidence" value="ECO:0007669"/>
    <property type="project" value="TreeGrafter"/>
</dbReference>
<dbReference type="EC" id="3.1.27.6" evidence="2"/>
<dbReference type="PANTHER" id="PTHR11240:SF22">
    <property type="entry name" value="RIBONUCLEASE T2"/>
    <property type="match status" value="1"/>
</dbReference>
<keyword evidence="2" id="KW-0378">Hydrolase</keyword>
<dbReference type="GO" id="GO:0003723">
    <property type="term" value="F:RNA binding"/>
    <property type="evidence" value="ECO:0007669"/>
    <property type="project" value="InterPro"/>
</dbReference>
<dbReference type="AlphaFoldDB" id="A0A1W1CXA2"/>
<dbReference type="Pfam" id="PF00445">
    <property type="entry name" value="Ribonuclease_T2"/>
    <property type="match status" value="1"/>
</dbReference>
<dbReference type="PANTHER" id="PTHR11240">
    <property type="entry name" value="RIBONUCLEASE T2"/>
    <property type="match status" value="1"/>
</dbReference>
<dbReference type="InterPro" id="IPR001568">
    <property type="entry name" value="RNase_T2-like"/>
</dbReference>
<sequence>MRFLLLPLLFTFIATANMDIYPKKECELFNNLKHTKNRGHEVLKLDRPYEMLKHHKEQYLVKVKGATPPQRWVDDDCLSLRPLRGTPVYEAMHTQTVKPTVKKTVIVEDELKHADKKIAKKPQHSSKKEKISFKQNLLALSWHNAFCETHRYKKECKRGLGSLIRLKPSEKSFVLHGLWPQPRHNVYCNVSSNDKYLDKNKKWYTLKNLGLSSSTKSALKSVMPGFNSNLHKHEWIKHGTCYGTNADQYYTDAISLVKQVNSSDLGKFFSKNIGKKITLRQVQTLADKSFGRGAGNRIALQCNRGLVTELWLYLGSGSDDLATLLKRGKSTRSRCKGGRIDKAGYGR</sequence>
<proteinExistence type="inferred from homology"/>
<dbReference type="PROSITE" id="PS00530">
    <property type="entry name" value="RNASE_T2_1"/>
    <property type="match status" value="1"/>
</dbReference>
<evidence type="ECO:0000256" key="1">
    <source>
        <dbReference type="ARBA" id="ARBA00007469"/>
    </source>
</evidence>
<dbReference type="Gene3D" id="3.90.730.10">
    <property type="entry name" value="Ribonuclease T2-like"/>
    <property type="match status" value="1"/>
</dbReference>
<comment type="similarity">
    <text evidence="1">Belongs to the RNase T2 family.</text>
</comment>
<protein>
    <submittedName>
        <fullName evidence="2">Ribonuclease I</fullName>
        <ecNumber evidence="2">3.1.27.6</ecNumber>
    </submittedName>
</protein>
<reference evidence="2" key="1">
    <citation type="submission" date="2016-10" db="EMBL/GenBank/DDBJ databases">
        <authorList>
            <person name="de Groot N.N."/>
        </authorList>
    </citation>
    <scope>NUCLEOTIDE SEQUENCE</scope>
</reference>
<dbReference type="EMBL" id="FPHI01000049">
    <property type="protein sequence ID" value="SFV70337.1"/>
    <property type="molecule type" value="Genomic_DNA"/>
</dbReference>
<dbReference type="SUPFAM" id="SSF55895">
    <property type="entry name" value="Ribonuclease Rh-like"/>
    <property type="match status" value="1"/>
</dbReference>
<organism evidence="2">
    <name type="scientific">hydrothermal vent metagenome</name>
    <dbReference type="NCBI Taxonomy" id="652676"/>
    <lineage>
        <taxon>unclassified sequences</taxon>
        <taxon>metagenomes</taxon>
        <taxon>ecological metagenomes</taxon>
    </lineage>
</organism>
<dbReference type="InterPro" id="IPR036430">
    <property type="entry name" value="RNase_T2-like_sf"/>
</dbReference>
<dbReference type="PROSITE" id="PS00531">
    <property type="entry name" value="RNASE_T2_2"/>
    <property type="match status" value="1"/>
</dbReference>
<evidence type="ECO:0000313" key="2">
    <source>
        <dbReference type="EMBL" id="SFV70337.1"/>
    </source>
</evidence>